<dbReference type="InterPro" id="IPR003245">
    <property type="entry name" value="Phytocyanin_dom"/>
</dbReference>
<dbReference type="EMBL" id="AWWV01007448">
    <property type="protein sequence ID" value="OMO96467.1"/>
    <property type="molecule type" value="Genomic_DNA"/>
</dbReference>
<dbReference type="SUPFAM" id="SSF49503">
    <property type="entry name" value="Cupredoxins"/>
    <property type="match status" value="1"/>
</dbReference>
<dbReference type="CDD" id="cd04216">
    <property type="entry name" value="Phytocyanin"/>
    <property type="match status" value="1"/>
</dbReference>
<dbReference type="GO" id="GO:0046872">
    <property type="term" value="F:metal ion binding"/>
    <property type="evidence" value="ECO:0007669"/>
    <property type="project" value="UniProtKB-KW"/>
</dbReference>
<dbReference type="InterPro" id="IPR039391">
    <property type="entry name" value="Phytocyanin-like"/>
</dbReference>
<dbReference type="AlphaFoldDB" id="A0A1R3JP26"/>
<sequence length="191" mass="19574">MASSKFGMACLLLVLCMAVPILATDYTVGDTNGWTTGVDYSSWTKGKTFKVGDNLVFNYPPSHTVDEVSSSDYSSCSVGNSISTDSSGATTIALKTAGTHYFICGVMGHCGNGMKLAVKVESGSSSTTPSTSPSSSSASPSADTPSTTTTSTPSTTTTTTSTNTSSSWSLSPFVAYWVATATALLVMVVIS</sequence>
<evidence type="ECO:0000256" key="1">
    <source>
        <dbReference type="ARBA" id="ARBA00022723"/>
    </source>
</evidence>
<dbReference type="FunFam" id="2.60.40.420:FF:000003">
    <property type="entry name" value="Blue copper"/>
    <property type="match status" value="1"/>
</dbReference>
<evidence type="ECO:0000256" key="4">
    <source>
        <dbReference type="SAM" id="MobiDB-lite"/>
    </source>
</evidence>
<dbReference type="GO" id="GO:0009055">
    <property type="term" value="F:electron transfer activity"/>
    <property type="evidence" value="ECO:0007669"/>
    <property type="project" value="InterPro"/>
</dbReference>
<dbReference type="OrthoDB" id="206968at2759"/>
<protein>
    <submittedName>
        <fullName evidence="8">Plastocyanin-like protein</fullName>
    </submittedName>
</protein>
<evidence type="ECO:0000256" key="5">
    <source>
        <dbReference type="SAM" id="Phobius"/>
    </source>
</evidence>
<dbReference type="PANTHER" id="PTHR33021">
    <property type="entry name" value="BLUE COPPER PROTEIN"/>
    <property type="match status" value="1"/>
</dbReference>
<dbReference type="InterPro" id="IPR008972">
    <property type="entry name" value="Cupredoxin"/>
</dbReference>
<keyword evidence="9" id="KW-1185">Reference proteome</keyword>
<keyword evidence="5" id="KW-0812">Transmembrane</keyword>
<accession>A0A1R3JP26</accession>
<feature type="domain" description="Phytocyanin" evidence="7">
    <location>
        <begin position="24"/>
        <end position="122"/>
    </location>
</feature>
<evidence type="ECO:0000313" key="9">
    <source>
        <dbReference type="Proteomes" id="UP000188268"/>
    </source>
</evidence>
<dbReference type="Proteomes" id="UP000188268">
    <property type="component" value="Unassembled WGS sequence"/>
</dbReference>
<feature type="region of interest" description="Disordered" evidence="4">
    <location>
        <begin position="122"/>
        <end position="167"/>
    </location>
</feature>
<keyword evidence="1" id="KW-0479">Metal-binding</keyword>
<gene>
    <name evidence="8" type="ORF">CCACVL1_04945</name>
</gene>
<reference evidence="8 9" key="1">
    <citation type="submission" date="2013-09" db="EMBL/GenBank/DDBJ databases">
        <title>Corchorus capsularis genome sequencing.</title>
        <authorList>
            <person name="Alam M."/>
            <person name="Haque M.S."/>
            <person name="Islam M.S."/>
            <person name="Emdad E.M."/>
            <person name="Islam M.M."/>
            <person name="Ahmed B."/>
            <person name="Halim A."/>
            <person name="Hossen Q.M.M."/>
            <person name="Hossain M.Z."/>
            <person name="Ahmed R."/>
            <person name="Khan M.M."/>
            <person name="Islam R."/>
            <person name="Rashid M.M."/>
            <person name="Khan S.A."/>
            <person name="Rahman M.S."/>
            <person name="Alam M."/>
        </authorList>
    </citation>
    <scope>NUCLEOTIDE SEQUENCE [LARGE SCALE GENOMIC DNA]</scope>
    <source>
        <strain evidence="9">cv. CVL-1</strain>
        <tissue evidence="8">Whole seedling</tissue>
    </source>
</reference>
<dbReference type="Gramene" id="OMO96467">
    <property type="protein sequence ID" value="OMO96467"/>
    <property type="gene ID" value="CCACVL1_04945"/>
</dbReference>
<feature type="signal peptide" evidence="6">
    <location>
        <begin position="1"/>
        <end position="23"/>
    </location>
</feature>
<feature type="chain" id="PRO_5013249601" evidence="6">
    <location>
        <begin position="24"/>
        <end position="191"/>
    </location>
</feature>
<feature type="transmembrane region" description="Helical" evidence="5">
    <location>
        <begin position="173"/>
        <end position="190"/>
    </location>
</feature>
<dbReference type="STRING" id="210143.A0A1R3JP26"/>
<evidence type="ECO:0000256" key="3">
    <source>
        <dbReference type="ARBA" id="ARBA00023180"/>
    </source>
</evidence>
<comment type="caution">
    <text evidence="8">The sequence shown here is derived from an EMBL/GenBank/DDBJ whole genome shotgun (WGS) entry which is preliminary data.</text>
</comment>
<dbReference type="OMA" id="YWVATAT"/>
<dbReference type="PROSITE" id="PS51485">
    <property type="entry name" value="PHYTOCYANIN"/>
    <property type="match status" value="1"/>
</dbReference>
<keyword evidence="2" id="KW-0186">Copper</keyword>
<evidence type="ECO:0000313" key="8">
    <source>
        <dbReference type="EMBL" id="OMO96467.1"/>
    </source>
</evidence>
<evidence type="ECO:0000256" key="6">
    <source>
        <dbReference type="SAM" id="SignalP"/>
    </source>
</evidence>
<keyword evidence="6" id="KW-0732">Signal</keyword>
<dbReference type="PANTHER" id="PTHR33021:SF193">
    <property type="entry name" value="OS06G0218600 PROTEIN"/>
    <property type="match status" value="1"/>
</dbReference>
<dbReference type="Gene3D" id="2.60.40.420">
    <property type="entry name" value="Cupredoxins - blue copper proteins"/>
    <property type="match status" value="1"/>
</dbReference>
<name>A0A1R3JP26_COCAP</name>
<evidence type="ECO:0000259" key="7">
    <source>
        <dbReference type="PROSITE" id="PS51485"/>
    </source>
</evidence>
<keyword evidence="3" id="KW-0325">Glycoprotein</keyword>
<dbReference type="Pfam" id="PF02298">
    <property type="entry name" value="Cu_bind_like"/>
    <property type="match status" value="1"/>
</dbReference>
<organism evidence="8 9">
    <name type="scientific">Corchorus capsularis</name>
    <name type="common">Jute</name>
    <dbReference type="NCBI Taxonomy" id="210143"/>
    <lineage>
        <taxon>Eukaryota</taxon>
        <taxon>Viridiplantae</taxon>
        <taxon>Streptophyta</taxon>
        <taxon>Embryophyta</taxon>
        <taxon>Tracheophyta</taxon>
        <taxon>Spermatophyta</taxon>
        <taxon>Magnoliopsida</taxon>
        <taxon>eudicotyledons</taxon>
        <taxon>Gunneridae</taxon>
        <taxon>Pentapetalae</taxon>
        <taxon>rosids</taxon>
        <taxon>malvids</taxon>
        <taxon>Malvales</taxon>
        <taxon>Malvaceae</taxon>
        <taxon>Grewioideae</taxon>
        <taxon>Apeibeae</taxon>
        <taxon>Corchorus</taxon>
    </lineage>
</organism>
<proteinExistence type="predicted"/>
<keyword evidence="5" id="KW-1133">Transmembrane helix</keyword>
<evidence type="ECO:0000256" key="2">
    <source>
        <dbReference type="ARBA" id="ARBA00023008"/>
    </source>
</evidence>
<keyword evidence="5" id="KW-0472">Membrane</keyword>
<dbReference type="GO" id="GO:0005886">
    <property type="term" value="C:plasma membrane"/>
    <property type="evidence" value="ECO:0007669"/>
    <property type="project" value="TreeGrafter"/>
</dbReference>